<dbReference type="OMA" id="HKGFCET"/>
<dbReference type="GeneID" id="39733536"/>
<comment type="caution">
    <text evidence="1">The sequence shown here is derived from an EMBL/GenBank/DDBJ whole genome shotgun (WGS) entry which is preliminary data.</text>
</comment>
<evidence type="ECO:0000313" key="2">
    <source>
        <dbReference type="Proteomes" id="UP000220797"/>
    </source>
</evidence>
<proteinExistence type="predicted"/>
<dbReference type="AlphaFoldDB" id="A0A1J1GYP0"/>
<accession>A0A1J1GYP0</accession>
<sequence>MSINKNSIFTILISGTVGWSLNKLYRKNELNIHGIKDNHDIIIVRQINIYDNKYNDNKLNIQNENELLKFVENFNKINKKYKGFCETSIFKNSSFSNFKNEHSDKSFNTYLIIDKWKTKNDFEKSKEEFKKLFLQKNDEYNEKMKDIYYKFEVYNNKYETTSAKNILQKIIYFFFE</sequence>
<evidence type="ECO:0000313" key="1">
    <source>
        <dbReference type="EMBL" id="CRG97431.1"/>
    </source>
</evidence>
<name>A0A1J1GYP0_PLAGA</name>
<dbReference type="OrthoDB" id="375359at2759"/>
<dbReference type="Proteomes" id="UP000220797">
    <property type="component" value="Unassembled WGS sequence"/>
</dbReference>
<keyword evidence="2" id="KW-1185">Reference proteome</keyword>
<dbReference type="RefSeq" id="XP_028530232.1">
    <property type="nucleotide sequence ID" value="XM_028673817.1"/>
</dbReference>
<dbReference type="VEuPathDB" id="PlasmoDB:PGAL8A_00500300"/>
<protein>
    <submittedName>
        <fullName evidence="1">Uncharacterized protein</fullName>
    </submittedName>
</protein>
<organism evidence="1 2">
    <name type="scientific">Plasmodium gallinaceum</name>
    <dbReference type="NCBI Taxonomy" id="5849"/>
    <lineage>
        <taxon>Eukaryota</taxon>
        <taxon>Sar</taxon>
        <taxon>Alveolata</taxon>
        <taxon>Apicomplexa</taxon>
        <taxon>Aconoidasida</taxon>
        <taxon>Haemosporida</taxon>
        <taxon>Plasmodiidae</taxon>
        <taxon>Plasmodium</taxon>
        <taxon>Plasmodium (Haemamoeba)</taxon>
    </lineage>
</organism>
<dbReference type="EMBL" id="CVMV01000110">
    <property type="protein sequence ID" value="CRG97431.1"/>
    <property type="molecule type" value="Genomic_DNA"/>
</dbReference>
<reference evidence="1" key="1">
    <citation type="submission" date="2015-04" db="EMBL/GenBank/DDBJ databases">
        <authorList>
            <consortium name="Pathogen Informatics"/>
        </authorList>
    </citation>
    <scope>NUCLEOTIDE SEQUENCE [LARGE SCALE GENOMIC DNA]</scope>
    <source>
        <strain evidence="1">8A</strain>
    </source>
</reference>
<gene>
    <name evidence="1" type="ORF">PGAL8A_00500300</name>
</gene>